<evidence type="ECO:0000256" key="2">
    <source>
        <dbReference type="SAM" id="Phobius"/>
    </source>
</evidence>
<feature type="region of interest" description="Disordered" evidence="1">
    <location>
        <begin position="1"/>
        <end position="40"/>
    </location>
</feature>
<keyword evidence="2" id="KW-0472">Membrane</keyword>
<accession>A0A5C9A6B0</accession>
<dbReference type="RefSeq" id="WP_148062553.1">
    <property type="nucleotide sequence ID" value="NZ_VRYZ01000001.1"/>
</dbReference>
<dbReference type="EMBL" id="VRYZ01000001">
    <property type="protein sequence ID" value="TXS94711.1"/>
    <property type="molecule type" value="Genomic_DNA"/>
</dbReference>
<dbReference type="OrthoDB" id="5502479at2"/>
<feature type="compositionally biased region" description="Acidic residues" evidence="1">
    <location>
        <begin position="1"/>
        <end position="18"/>
    </location>
</feature>
<keyword evidence="4" id="KW-1185">Reference proteome</keyword>
<evidence type="ECO:0000256" key="1">
    <source>
        <dbReference type="SAM" id="MobiDB-lite"/>
    </source>
</evidence>
<protein>
    <submittedName>
        <fullName evidence="3">DUF3014 domain-containing protein</fullName>
    </submittedName>
</protein>
<dbReference type="InterPro" id="IPR021382">
    <property type="entry name" value="DUF3014"/>
</dbReference>
<comment type="caution">
    <text evidence="3">The sequence shown here is derived from an EMBL/GenBank/DDBJ whole genome shotgun (WGS) entry which is preliminary data.</text>
</comment>
<dbReference type="Pfam" id="PF11219">
    <property type="entry name" value="DUF3014"/>
    <property type="match status" value="1"/>
</dbReference>
<feature type="region of interest" description="Disordered" evidence="1">
    <location>
        <begin position="72"/>
        <end position="129"/>
    </location>
</feature>
<dbReference type="AlphaFoldDB" id="A0A5C9A6B0"/>
<dbReference type="Proteomes" id="UP000321933">
    <property type="component" value="Unassembled WGS sequence"/>
</dbReference>
<name>A0A5C9A6B0_9GAMM</name>
<keyword evidence="2" id="KW-0812">Transmembrane</keyword>
<evidence type="ECO:0000313" key="4">
    <source>
        <dbReference type="Proteomes" id="UP000321933"/>
    </source>
</evidence>
<keyword evidence="2" id="KW-1133">Transmembrane helix</keyword>
<feature type="transmembrane region" description="Helical" evidence="2">
    <location>
        <begin position="45"/>
        <end position="63"/>
    </location>
</feature>
<organism evidence="3 4">
    <name type="scientific">Parahaliea aestuarii</name>
    <dbReference type="NCBI Taxonomy" id="1852021"/>
    <lineage>
        <taxon>Bacteria</taxon>
        <taxon>Pseudomonadati</taxon>
        <taxon>Pseudomonadota</taxon>
        <taxon>Gammaproteobacteria</taxon>
        <taxon>Cellvibrionales</taxon>
        <taxon>Halieaceae</taxon>
        <taxon>Parahaliea</taxon>
    </lineage>
</organism>
<evidence type="ECO:0000313" key="3">
    <source>
        <dbReference type="EMBL" id="TXS94711.1"/>
    </source>
</evidence>
<feature type="compositionally biased region" description="Basic and acidic residues" evidence="1">
    <location>
        <begin position="90"/>
        <end position="100"/>
    </location>
</feature>
<reference evidence="3 4" key="1">
    <citation type="submission" date="2019-08" db="EMBL/GenBank/DDBJ databases">
        <title>Parahaliea maris sp. nov., isolated from the surface seawater.</title>
        <authorList>
            <person name="Liu Y."/>
        </authorList>
    </citation>
    <scope>NUCLEOTIDE SEQUENCE [LARGE SCALE GENOMIC DNA]</scope>
    <source>
        <strain evidence="3 4">S2-26</strain>
    </source>
</reference>
<proteinExistence type="predicted"/>
<sequence>MSTQEPDDNNFEADQDDESSMRAMPEDKLGAGGATRRQRKSGFPVKPVLVVVVVIGALAFMFYPGGEQELPAPAPESVQAPMPATPPRPAAEDIPDRPDTPVEVAEETPGEVAPEPVEPPLPEPQDSDPLMREELQSVGAAGELQGFNEGEHLLERMVALVDGGSRGVLLRKILPMSAPDEPFPVEKVDGRIYMDQAGYERYDSYVDAVLALDTATIVDSFHRLRPLYEKAYAQLGLPGEDLDNALIASLDRIIATPEVAGPLELKRDSVMYSYADPQLEEMSPLQKQLLRMGPDNTRRLKEKAQQIRAALLSP</sequence>
<gene>
    <name evidence="3" type="ORF">FVW59_02020</name>
</gene>